<dbReference type="Pfam" id="PF23556">
    <property type="entry name" value="TPR_Vps41"/>
    <property type="match status" value="1"/>
</dbReference>
<accession>A0ABD6F3L5</accession>
<feature type="non-terminal residue" evidence="1">
    <location>
        <position position="1"/>
    </location>
</feature>
<keyword evidence="2" id="KW-1185">Reference proteome</keyword>
<dbReference type="EMBL" id="JBGFUD010021117">
    <property type="protein sequence ID" value="MFH4984778.1"/>
    <property type="molecule type" value="Genomic_DNA"/>
</dbReference>
<gene>
    <name evidence="1" type="ORF">AB6A40_011487</name>
</gene>
<sequence length="305" mass="35056">DDDHLALAWANTVTVCKIVSCSEAATTGVNSSDKVVEVHYTWKVDMNILGLAFTFDEAVSKPWKEIVLFGYSNESSEEDNDNQLFMQLVLLEPEGLDCYAITTEDRIEMKRCSNERLQHFQMCSLPYESLYYLLGDCELIEAHPCSPDDRVRWYLENRLYEEAMNYCNEHGSQLKELNAADVGKKFIDQLISEGRFADAAGKLKIVCGPHKELWEYYVNEFDQNHMVLHLAKYLPVKDPQLEPESYQCVLIAALYNHIPLFHRLISVWKPELYRVGAVIDMTIKRALNDDPARPLSNTDVAALYR</sequence>
<evidence type="ECO:0000313" key="2">
    <source>
        <dbReference type="Proteomes" id="UP001608902"/>
    </source>
</evidence>
<organism evidence="1 2">
    <name type="scientific">Gnathostoma spinigerum</name>
    <dbReference type="NCBI Taxonomy" id="75299"/>
    <lineage>
        <taxon>Eukaryota</taxon>
        <taxon>Metazoa</taxon>
        <taxon>Ecdysozoa</taxon>
        <taxon>Nematoda</taxon>
        <taxon>Chromadorea</taxon>
        <taxon>Rhabditida</taxon>
        <taxon>Spirurina</taxon>
        <taxon>Gnathostomatomorpha</taxon>
        <taxon>Gnathostomatoidea</taxon>
        <taxon>Gnathostomatidae</taxon>
        <taxon>Gnathostoma</taxon>
    </lineage>
</organism>
<proteinExistence type="predicted"/>
<evidence type="ECO:0000313" key="1">
    <source>
        <dbReference type="EMBL" id="MFH4984778.1"/>
    </source>
</evidence>
<name>A0ABD6F3L5_9BILA</name>
<feature type="non-terminal residue" evidence="1">
    <location>
        <position position="305"/>
    </location>
</feature>
<protein>
    <submittedName>
        <fullName evidence="1">Uncharacterized protein</fullName>
    </submittedName>
</protein>
<comment type="caution">
    <text evidence="1">The sequence shown here is derived from an EMBL/GenBank/DDBJ whole genome shotgun (WGS) entry which is preliminary data.</text>
</comment>
<reference evidence="1 2" key="1">
    <citation type="submission" date="2024-08" db="EMBL/GenBank/DDBJ databases">
        <title>Gnathostoma spinigerum genome.</title>
        <authorList>
            <person name="Gonzalez-Bertolin B."/>
            <person name="Monzon S."/>
            <person name="Zaballos A."/>
            <person name="Jimenez P."/>
            <person name="Dekumyoy P."/>
            <person name="Varona S."/>
            <person name="Cuesta I."/>
            <person name="Sumanam S."/>
            <person name="Adisakwattana P."/>
            <person name="Gasser R.B."/>
            <person name="Hernandez-Gonzalez A."/>
            <person name="Young N.D."/>
            <person name="Perteguer M.J."/>
        </authorList>
    </citation>
    <scope>NUCLEOTIDE SEQUENCE [LARGE SCALE GENOMIC DNA]</scope>
    <source>
        <strain evidence="1">AL3</strain>
        <tissue evidence="1">Liver</tissue>
    </source>
</reference>
<dbReference type="Proteomes" id="UP001608902">
    <property type="component" value="Unassembled WGS sequence"/>
</dbReference>
<dbReference type="AlphaFoldDB" id="A0ABD6F3L5"/>